<reference evidence="1 2" key="1">
    <citation type="journal article" date="2021" name="Commun. Biol.">
        <title>The genome of Shorea leprosula (Dipterocarpaceae) highlights the ecological relevance of drought in aseasonal tropical rainforests.</title>
        <authorList>
            <person name="Ng K.K.S."/>
            <person name="Kobayashi M.J."/>
            <person name="Fawcett J.A."/>
            <person name="Hatakeyama M."/>
            <person name="Paape T."/>
            <person name="Ng C.H."/>
            <person name="Ang C.C."/>
            <person name="Tnah L.H."/>
            <person name="Lee C.T."/>
            <person name="Nishiyama T."/>
            <person name="Sese J."/>
            <person name="O'Brien M.J."/>
            <person name="Copetti D."/>
            <person name="Mohd Noor M.I."/>
            <person name="Ong R.C."/>
            <person name="Putra M."/>
            <person name="Sireger I.Z."/>
            <person name="Indrioko S."/>
            <person name="Kosugi Y."/>
            <person name="Izuno A."/>
            <person name="Isagi Y."/>
            <person name="Lee S.L."/>
            <person name="Shimizu K.K."/>
        </authorList>
    </citation>
    <scope>NUCLEOTIDE SEQUENCE [LARGE SCALE GENOMIC DNA]</scope>
    <source>
        <strain evidence="1">214</strain>
    </source>
</reference>
<protein>
    <submittedName>
        <fullName evidence="1">Uncharacterized protein</fullName>
    </submittedName>
</protein>
<sequence>MELETYVDSMDLKVKELLKEVRLEHTLAITGLVMMQFPPSNLPWKESQMIFR</sequence>
<keyword evidence="2" id="KW-1185">Reference proteome</keyword>
<dbReference type="AlphaFoldDB" id="A0AAV5I9A2"/>
<evidence type="ECO:0000313" key="2">
    <source>
        <dbReference type="Proteomes" id="UP001054252"/>
    </source>
</evidence>
<dbReference type="Proteomes" id="UP001054252">
    <property type="component" value="Unassembled WGS sequence"/>
</dbReference>
<accession>A0AAV5I9A2</accession>
<gene>
    <name evidence="1" type="ORF">SLEP1_g8002</name>
</gene>
<comment type="caution">
    <text evidence="1">The sequence shown here is derived from an EMBL/GenBank/DDBJ whole genome shotgun (WGS) entry which is preliminary data.</text>
</comment>
<organism evidence="1 2">
    <name type="scientific">Rubroshorea leprosula</name>
    <dbReference type="NCBI Taxonomy" id="152421"/>
    <lineage>
        <taxon>Eukaryota</taxon>
        <taxon>Viridiplantae</taxon>
        <taxon>Streptophyta</taxon>
        <taxon>Embryophyta</taxon>
        <taxon>Tracheophyta</taxon>
        <taxon>Spermatophyta</taxon>
        <taxon>Magnoliopsida</taxon>
        <taxon>eudicotyledons</taxon>
        <taxon>Gunneridae</taxon>
        <taxon>Pentapetalae</taxon>
        <taxon>rosids</taxon>
        <taxon>malvids</taxon>
        <taxon>Malvales</taxon>
        <taxon>Dipterocarpaceae</taxon>
        <taxon>Rubroshorea</taxon>
    </lineage>
</organism>
<evidence type="ECO:0000313" key="1">
    <source>
        <dbReference type="EMBL" id="GKU94513.1"/>
    </source>
</evidence>
<proteinExistence type="predicted"/>
<dbReference type="EMBL" id="BPVZ01000008">
    <property type="protein sequence ID" value="GKU94513.1"/>
    <property type="molecule type" value="Genomic_DNA"/>
</dbReference>
<name>A0AAV5I9A2_9ROSI</name>